<evidence type="ECO:0000313" key="3">
    <source>
        <dbReference type="Proteomes" id="UP000004682"/>
    </source>
</evidence>
<organism evidence="2 3">
    <name type="scientific">Burkholderia humptydooensis MSMB43</name>
    <dbReference type="NCBI Taxonomy" id="441157"/>
    <lineage>
        <taxon>Bacteria</taxon>
        <taxon>Pseudomonadati</taxon>
        <taxon>Pseudomonadota</taxon>
        <taxon>Betaproteobacteria</taxon>
        <taxon>Burkholderiales</taxon>
        <taxon>Burkholderiaceae</taxon>
        <taxon>Burkholderia</taxon>
        <taxon>pseudomallei group</taxon>
    </lineage>
</organism>
<keyword evidence="3" id="KW-1185">Reference proteome</keyword>
<feature type="region of interest" description="Disordered" evidence="1">
    <location>
        <begin position="36"/>
        <end position="77"/>
    </location>
</feature>
<sequence>MPVRIEEALRGCVAGRRAARAGGGRHCLLRMARRGPTHASGRNARRVGCARPGGRAAARPTCRTAPDVSNLGTKPRG</sequence>
<proteinExistence type="predicted"/>
<protein>
    <submittedName>
        <fullName evidence="2">Uncharacterized protein</fullName>
    </submittedName>
</protein>
<evidence type="ECO:0000313" key="2">
    <source>
        <dbReference type="EMBL" id="EIP86428.1"/>
    </source>
</evidence>
<dbReference type="Proteomes" id="UP000004682">
    <property type="component" value="Unassembled WGS sequence"/>
</dbReference>
<feature type="compositionally biased region" description="Low complexity" evidence="1">
    <location>
        <begin position="46"/>
        <end position="66"/>
    </location>
</feature>
<accession>A0ABN0G2N2</accession>
<name>A0ABN0G2N2_9BURK</name>
<gene>
    <name evidence="2" type="ORF">A33K_17518</name>
</gene>
<reference evidence="3" key="1">
    <citation type="journal article" date="2012" name="J. Bacteriol.">
        <title>Revised Genome Sequence of Burkholderia thailandensis MSMB43 with Improved Annotation.</title>
        <authorList>
            <person name="Zhuo Y."/>
            <person name="Liu L."/>
            <person name="Wang Q."/>
            <person name="Liu X."/>
            <person name="Ren B."/>
            <person name="Liu M."/>
            <person name="Ni P."/>
            <person name="Cheng Y.Q."/>
            <person name="Zhang L."/>
        </authorList>
    </citation>
    <scope>NUCLEOTIDE SEQUENCE [LARGE SCALE GENOMIC DNA]</scope>
    <source>
        <strain evidence="3">MSMB43</strain>
    </source>
</reference>
<dbReference type="EMBL" id="JH692065">
    <property type="protein sequence ID" value="EIP86428.1"/>
    <property type="molecule type" value="Genomic_DNA"/>
</dbReference>
<evidence type="ECO:0000256" key="1">
    <source>
        <dbReference type="SAM" id="MobiDB-lite"/>
    </source>
</evidence>